<evidence type="ECO:0000313" key="2">
    <source>
        <dbReference type="EMBL" id="AOW03706.1"/>
    </source>
</evidence>
<feature type="region of interest" description="Disordered" evidence="1">
    <location>
        <begin position="227"/>
        <end position="254"/>
    </location>
</feature>
<evidence type="ECO:0008006" key="6">
    <source>
        <dbReference type="Google" id="ProtNLM"/>
    </source>
</evidence>
<dbReference type="PANTHER" id="PTHR15192:SF8">
    <property type="entry name" value="FAD_NAD(P)-BINDING DOMAIN-CONTAINING PROTEIN"/>
    <property type="match status" value="1"/>
</dbReference>
<evidence type="ECO:0000256" key="1">
    <source>
        <dbReference type="SAM" id="MobiDB-lite"/>
    </source>
</evidence>
<dbReference type="SUPFAM" id="SSF51905">
    <property type="entry name" value="FAD/NAD(P)-binding domain"/>
    <property type="match status" value="2"/>
</dbReference>
<evidence type="ECO:0000313" key="5">
    <source>
        <dbReference type="Proteomes" id="UP000256601"/>
    </source>
</evidence>
<dbReference type="AlphaFoldDB" id="A0A1D8NDI9"/>
<dbReference type="eggNOG" id="ENOG502QRUQ">
    <property type="taxonomic scope" value="Eukaryota"/>
</dbReference>
<dbReference type="EMBL" id="KZ858980">
    <property type="protein sequence ID" value="RDW26425.1"/>
    <property type="molecule type" value="Genomic_DNA"/>
</dbReference>
<dbReference type="InterPro" id="IPR029731">
    <property type="entry name" value="OSGIN1/2"/>
</dbReference>
<protein>
    <recommendedName>
        <fullName evidence="6">FAD/NAD(P)-binding domain-containing protein</fullName>
    </recommendedName>
</protein>
<gene>
    <name evidence="3" type="ORF">B0I71DRAFT_130946</name>
    <name evidence="2" type="ORF">YALI1_D09068g</name>
</gene>
<dbReference type="Proteomes" id="UP000182444">
    <property type="component" value="Chromosome 1D"/>
</dbReference>
<dbReference type="GeneID" id="2910795"/>
<proteinExistence type="predicted"/>
<reference evidence="3 5" key="2">
    <citation type="submission" date="2018-07" db="EMBL/GenBank/DDBJ databases">
        <title>Draft Genome Assemblies for Five Robust Yarrowia lipolytica Strains Exhibiting High Lipid Production and Pentose Sugar Utilization and Sugar Alcohol Secretion from Undetoxified Lignocellulosic Biomass Hydrolysates.</title>
        <authorList>
            <consortium name="DOE Joint Genome Institute"/>
            <person name="Walker C."/>
            <person name="Ryu S."/>
            <person name="Na H."/>
            <person name="Zane M."/>
            <person name="LaButti K."/>
            <person name="Lipzen A."/>
            <person name="Haridas S."/>
            <person name="Barry K."/>
            <person name="Grigoriev I.V."/>
            <person name="Quarterman J."/>
            <person name="Slininger P."/>
            <person name="Dien B."/>
            <person name="Trinh C.T."/>
        </authorList>
    </citation>
    <scope>NUCLEOTIDE SEQUENCE [LARGE SCALE GENOMIC DNA]</scope>
    <source>
        <strain evidence="3 5">YB392</strain>
    </source>
</reference>
<name>A0A1D8NDI9_YARLL</name>
<dbReference type="EMBL" id="CP017556">
    <property type="protein sequence ID" value="AOW03706.1"/>
    <property type="molecule type" value="Genomic_DNA"/>
</dbReference>
<feature type="compositionally biased region" description="Low complexity" evidence="1">
    <location>
        <begin position="227"/>
        <end position="241"/>
    </location>
</feature>
<accession>A0A1D8NDI9</accession>
<sequence length="585" mass="63389">MSINTVVIGSGPAGLCLSYILHGNIPYYNPHKPHPDPELHRLLAQYEKRPGGKSLLDAVSNRDVLQHVIDKGPHFRSSMLPVNLLLDLLVVSDEINYVSRDQMDSRITWVHEPERAIDHVVIGTHPGGQWAQSDTSTTTPDDQCLSYAEMLSLPGYPFSTHYKEKYGNAPPEFLRPRRKDIASYFDAYPDIVGISDSLIIGTVIEVDIRSKGGYSVSYNGQVGLMTPGSESVPGSPSGPSSQTASWASPKRSPSCRLTTTNVVLATGIFDKPSQFKTHKHANCSSKSLLYNSECTGMTLNELIDKRFNGLFHFDHSDSDVTLVVGSGFSAADIISSTFKQGGRVLHLFKWGDKPCPLKGFPRELYPEYASIYRWMRLAAATQKRSASGAQPTNGVVSTSRKCKFEENGCHYEGLANTKILSAEDGVLKLELPGGEVLTRHVGGVRICVGRTGSLQFLSNRILHALDLAQQEAYTVNKHTISKRILNPRKDKGDPSNGLSDLGHKHTNRPVSNGDPKTPDSAGASPCTYVAAGAPGDAQSCEAMDNAFYGDFQVLPNMYAIGSLAGDSLVRFVLGGAAAVGKLLGV</sequence>
<dbReference type="VEuPathDB" id="FungiDB:YALI1_D09068g"/>
<dbReference type="OrthoDB" id="412005at2759"/>
<feature type="region of interest" description="Disordered" evidence="1">
    <location>
        <begin position="484"/>
        <end position="521"/>
    </location>
</feature>
<dbReference type="InterPro" id="IPR036188">
    <property type="entry name" value="FAD/NAD-bd_sf"/>
</dbReference>
<dbReference type="KEGG" id="yli:2910795"/>
<evidence type="ECO:0000313" key="3">
    <source>
        <dbReference type="EMBL" id="RDW26425.1"/>
    </source>
</evidence>
<dbReference type="VEuPathDB" id="FungiDB:YALI0_D07106g"/>
<organism evidence="2 4">
    <name type="scientific">Yarrowia lipolytica</name>
    <name type="common">Candida lipolytica</name>
    <dbReference type="NCBI Taxonomy" id="4952"/>
    <lineage>
        <taxon>Eukaryota</taxon>
        <taxon>Fungi</taxon>
        <taxon>Dikarya</taxon>
        <taxon>Ascomycota</taxon>
        <taxon>Saccharomycotina</taxon>
        <taxon>Dipodascomycetes</taxon>
        <taxon>Dipodascales</taxon>
        <taxon>Dipodascales incertae sedis</taxon>
        <taxon>Yarrowia</taxon>
    </lineage>
</organism>
<evidence type="ECO:0000313" key="4">
    <source>
        <dbReference type="Proteomes" id="UP000182444"/>
    </source>
</evidence>
<dbReference type="Proteomes" id="UP000256601">
    <property type="component" value="Unassembled WGS sequence"/>
</dbReference>
<dbReference type="RefSeq" id="XP_502516.1">
    <property type="nucleotide sequence ID" value="XM_502516.1"/>
</dbReference>
<reference evidence="2 4" key="1">
    <citation type="journal article" date="2016" name="PLoS ONE">
        <title>Sequence Assembly of Yarrowia lipolytica Strain W29/CLIB89 Shows Transposable Element Diversity.</title>
        <authorList>
            <person name="Magnan C."/>
            <person name="Yu J."/>
            <person name="Chang I."/>
            <person name="Jahn E."/>
            <person name="Kanomata Y."/>
            <person name="Wu J."/>
            <person name="Zeller M."/>
            <person name="Oakes M."/>
            <person name="Baldi P."/>
            <person name="Sandmeyer S."/>
        </authorList>
    </citation>
    <scope>NUCLEOTIDE SEQUENCE [LARGE SCALE GENOMIC DNA]</scope>
    <source>
        <strain evidence="2">CLIB89</strain>
        <strain evidence="4">CLIB89(W29)</strain>
    </source>
</reference>
<dbReference type="OMA" id="ASWDIQT"/>
<dbReference type="PANTHER" id="PTHR15192">
    <property type="entry name" value="PROTEIN CBG05349"/>
    <property type="match status" value="1"/>
</dbReference>